<dbReference type="InterPro" id="IPR001245">
    <property type="entry name" value="Ser-Thr/Tyr_kinase_cat_dom"/>
</dbReference>
<gene>
    <name evidence="4" type="ORF">RhiirC2_568470</name>
</gene>
<sequence>MYRKFNFCSRIVRIFGISLDINANEFLLIMQHANGGNLRQYLKDHFSKLTWDDKMKLAYQITEGIKFLHDADIIHQNLHPKNIVIHKKEAKIMLDIVKSIETDYLNNYEMISYIDPKFLENYSYELDKKSDIYSLGVLM</sequence>
<evidence type="ECO:0000256" key="2">
    <source>
        <dbReference type="ARBA" id="ARBA00022840"/>
    </source>
</evidence>
<evidence type="ECO:0000259" key="3">
    <source>
        <dbReference type="PROSITE" id="PS50011"/>
    </source>
</evidence>
<dbReference type="PANTHER" id="PTHR27001">
    <property type="entry name" value="OS01G0253100 PROTEIN"/>
    <property type="match status" value="1"/>
</dbReference>
<dbReference type="AlphaFoldDB" id="A0A2N1N0Y7"/>
<keyword evidence="4" id="KW-0418">Kinase</keyword>
<dbReference type="InterPro" id="IPR000719">
    <property type="entry name" value="Prot_kinase_dom"/>
</dbReference>
<keyword evidence="4" id="KW-0808">Transferase</keyword>
<organism evidence="4 5">
    <name type="scientific">Rhizophagus irregularis</name>
    <dbReference type="NCBI Taxonomy" id="588596"/>
    <lineage>
        <taxon>Eukaryota</taxon>
        <taxon>Fungi</taxon>
        <taxon>Fungi incertae sedis</taxon>
        <taxon>Mucoromycota</taxon>
        <taxon>Glomeromycotina</taxon>
        <taxon>Glomeromycetes</taxon>
        <taxon>Glomerales</taxon>
        <taxon>Glomeraceae</taxon>
        <taxon>Rhizophagus</taxon>
    </lineage>
</organism>
<dbReference type="InterPro" id="IPR011009">
    <property type="entry name" value="Kinase-like_dom_sf"/>
</dbReference>
<name>A0A2N1N0Y7_9GLOM</name>
<dbReference type="PANTHER" id="PTHR27001:SF931">
    <property type="entry name" value="OS11G0664100 PROTEIN"/>
    <property type="match status" value="1"/>
</dbReference>
<accession>A0A2N1N0Y7</accession>
<dbReference type="GO" id="GO:0005886">
    <property type="term" value="C:plasma membrane"/>
    <property type="evidence" value="ECO:0007669"/>
    <property type="project" value="TreeGrafter"/>
</dbReference>
<keyword evidence="2" id="KW-0067">ATP-binding</keyword>
<comment type="caution">
    <text evidence="4">The sequence shown here is derived from an EMBL/GenBank/DDBJ whole genome shotgun (WGS) entry which is preliminary data.</text>
</comment>
<proteinExistence type="predicted"/>
<dbReference type="VEuPathDB" id="FungiDB:FUN_001380"/>
<keyword evidence="1" id="KW-0547">Nucleotide-binding</keyword>
<feature type="domain" description="Protein kinase" evidence="3">
    <location>
        <begin position="1"/>
        <end position="139"/>
    </location>
</feature>
<protein>
    <submittedName>
        <fullName evidence="4">Kinase-like protein</fullName>
    </submittedName>
</protein>
<evidence type="ECO:0000313" key="5">
    <source>
        <dbReference type="Proteomes" id="UP000233469"/>
    </source>
</evidence>
<dbReference type="GO" id="GO:0004672">
    <property type="term" value="F:protein kinase activity"/>
    <property type="evidence" value="ECO:0007669"/>
    <property type="project" value="InterPro"/>
</dbReference>
<dbReference type="GO" id="GO:0005524">
    <property type="term" value="F:ATP binding"/>
    <property type="evidence" value="ECO:0007669"/>
    <property type="project" value="UniProtKB-KW"/>
</dbReference>
<reference evidence="4 5" key="1">
    <citation type="submission" date="2016-04" db="EMBL/GenBank/DDBJ databases">
        <title>Genome analyses suggest a sexual origin of heterokaryosis in a supposedly ancient asexual fungus.</title>
        <authorList>
            <person name="Ropars J."/>
            <person name="Sedzielewska K."/>
            <person name="Noel J."/>
            <person name="Charron P."/>
            <person name="Farinelli L."/>
            <person name="Marton T."/>
            <person name="Kruger M."/>
            <person name="Pelin A."/>
            <person name="Brachmann A."/>
            <person name="Corradi N."/>
        </authorList>
    </citation>
    <scope>NUCLEOTIDE SEQUENCE [LARGE SCALE GENOMIC DNA]</scope>
    <source>
        <strain evidence="4 5">C2</strain>
    </source>
</reference>
<reference evidence="4 5" key="2">
    <citation type="submission" date="2017-10" db="EMBL/GenBank/DDBJ databases">
        <title>Extensive intraspecific genome diversity in a model arbuscular mycorrhizal fungus.</title>
        <authorList>
            <person name="Chen E.C.H."/>
            <person name="Morin E."/>
            <person name="Baudet D."/>
            <person name="Noel J."/>
            <person name="Ndikumana S."/>
            <person name="Charron P."/>
            <person name="St-Onge C."/>
            <person name="Giorgi J."/>
            <person name="Grigoriev I.V."/>
            <person name="Roux C."/>
            <person name="Martin F.M."/>
            <person name="Corradi N."/>
        </authorList>
    </citation>
    <scope>NUCLEOTIDE SEQUENCE [LARGE SCALE GENOMIC DNA]</scope>
    <source>
        <strain evidence="4 5">C2</strain>
    </source>
</reference>
<evidence type="ECO:0000256" key="1">
    <source>
        <dbReference type="ARBA" id="ARBA00022741"/>
    </source>
</evidence>
<dbReference type="Gene3D" id="1.10.510.10">
    <property type="entry name" value="Transferase(Phosphotransferase) domain 1"/>
    <property type="match status" value="1"/>
</dbReference>
<dbReference type="Pfam" id="PF07714">
    <property type="entry name" value="PK_Tyr_Ser-Thr"/>
    <property type="match status" value="1"/>
</dbReference>
<dbReference type="EMBL" id="LLXL01000949">
    <property type="protein sequence ID" value="PKK67519.1"/>
    <property type="molecule type" value="Genomic_DNA"/>
</dbReference>
<dbReference type="SUPFAM" id="SSF56112">
    <property type="entry name" value="Protein kinase-like (PK-like)"/>
    <property type="match status" value="1"/>
</dbReference>
<dbReference type="PROSITE" id="PS50011">
    <property type="entry name" value="PROTEIN_KINASE_DOM"/>
    <property type="match status" value="1"/>
</dbReference>
<evidence type="ECO:0000313" key="4">
    <source>
        <dbReference type="EMBL" id="PKK67519.1"/>
    </source>
</evidence>
<dbReference type="Proteomes" id="UP000233469">
    <property type="component" value="Unassembled WGS sequence"/>
</dbReference>